<gene>
    <name evidence="2" type="ORF">SAMN05660742_11312</name>
</gene>
<dbReference type="Pfam" id="PF12728">
    <property type="entry name" value="HTH_17"/>
    <property type="match status" value="1"/>
</dbReference>
<evidence type="ECO:0000259" key="1">
    <source>
        <dbReference type="Pfam" id="PF12728"/>
    </source>
</evidence>
<evidence type="ECO:0000313" key="2">
    <source>
        <dbReference type="EMBL" id="SEJ66129.1"/>
    </source>
</evidence>
<dbReference type="Proteomes" id="UP000199662">
    <property type="component" value="Unassembled WGS sequence"/>
</dbReference>
<keyword evidence="3" id="KW-1185">Reference proteome</keyword>
<dbReference type="GO" id="GO:0003677">
    <property type="term" value="F:DNA binding"/>
    <property type="evidence" value="ECO:0007669"/>
    <property type="project" value="InterPro"/>
</dbReference>
<evidence type="ECO:0000313" key="3">
    <source>
        <dbReference type="Proteomes" id="UP000199662"/>
    </source>
</evidence>
<sequence>MNIDKKILHVSDAASVLSCSSEVIYKLIHEKKLPAYKTGRAWKIPEESISNYIARRINHTD</sequence>
<dbReference type="RefSeq" id="WP_091832401.1">
    <property type="nucleotide sequence ID" value="NZ_FNZK01000013.1"/>
</dbReference>
<proteinExistence type="predicted"/>
<reference evidence="2 3" key="1">
    <citation type="submission" date="2016-10" db="EMBL/GenBank/DDBJ databases">
        <authorList>
            <person name="de Groot N.N."/>
        </authorList>
    </citation>
    <scope>NUCLEOTIDE SEQUENCE [LARGE SCALE GENOMIC DNA]</scope>
    <source>
        <strain evidence="2 3">DSM 2179</strain>
    </source>
</reference>
<protein>
    <submittedName>
        <fullName evidence="2">DNA binding domain-containing protein, excisionase family</fullName>
    </submittedName>
</protein>
<dbReference type="AlphaFoldDB" id="A0A1H7AKK9"/>
<dbReference type="EMBL" id="FNZK01000013">
    <property type="protein sequence ID" value="SEJ66129.1"/>
    <property type="molecule type" value="Genomic_DNA"/>
</dbReference>
<organism evidence="2 3">
    <name type="scientific">Propionispira arboris</name>
    <dbReference type="NCBI Taxonomy" id="84035"/>
    <lineage>
        <taxon>Bacteria</taxon>
        <taxon>Bacillati</taxon>
        <taxon>Bacillota</taxon>
        <taxon>Negativicutes</taxon>
        <taxon>Selenomonadales</taxon>
        <taxon>Selenomonadaceae</taxon>
        <taxon>Propionispira</taxon>
    </lineage>
</organism>
<feature type="domain" description="Helix-turn-helix" evidence="1">
    <location>
        <begin position="9"/>
        <end position="56"/>
    </location>
</feature>
<dbReference type="InterPro" id="IPR041657">
    <property type="entry name" value="HTH_17"/>
</dbReference>
<dbReference type="NCBIfam" id="TIGR01764">
    <property type="entry name" value="excise"/>
    <property type="match status" value="1"/>
</dbReference>
<dbReference type="InterPro" id="IPR010093">
    <property type="entry name" value="SinI_DNA-bd"/>
</dbReference>
<name>A0A1H7AKK9_9FIRM</name>
<accession>A0A1H7AKK9</accession>
<dbReference type="STRING" id="84035.SAMN05660742_11312"/>